<dbReference type="Pfam" id="PF23076">
    <property type="entry name" value="PH_FT_C"/>
    <property type="match status" value="1"/>
</dbReference>
<feature type="region of interest" description="Disordered" evidence="1">
    <location>
        <begin position="1030"/>
        <end position="1049"/>
    </location>
</feature>
<dbReference type="Pfam" id="PF23074">
    <property type="entry name" value="PH_FT_N"/>
    <property type="match status" value="1"/>
</dbReference>
<keyword evidence="5" id="KW-1185">Reference proteome</keyword>
<accession>A0A9Q8SZW9</accession>
<dbReference type="AlphaFoldDB" id="A0A9Q8SZW9"/>
<dbReference type="RefSeq" id="XP_049148300.1">
    <property type="nucleotide sequence ID" value="XM_049291155.1"/>
</dbReference>
<protein>
    <submittedName>
        <fullName evidence="4">Uncharacterized protein</fullName>
    </submittedName>
</protein>
<evidence type="ECO:0000313" key="4">
    <source>
        <dbReference type="EMBL" id="UQC86689.1"/>
    </source>
</evidence>
<evidence type="ECO:0000256" key="1">
    <source>
        <dbReference type="SAM" id="MobiDB-lite"/>
    </source>
</evidence>
<dbReference type="InterPro" id="IPR057081">
    <property type="entry name" value="PH_N"/>
</dbReference>
<proteinExistence type="predicted"/>
<feature type="domain" description="PH" evidence="3">
    <location>
        <begin position="918"/>
        <end position="1031"/>
    </location>
</feature>
<evidence type="ECO:0000313" key="5">
    <source>
        <dbReference type="Proteomes" id="UP000830671"/>
    </source>
</evidence>
<dbReference type="GeneID" id="73346165"/>
<organism evidence="4 5">
    <name type="scientific">Colletotrichum lupini</name>
    <dbReference type="NCBI Taxonomy" id="145971"/>
    <lineage>
        <taxon>Eukaryota</taxon>
        <taxon>Fungi</taxon>
        <taxon>Dikarya</taxon>
        <taxon>Ascomycota</taxon>
        <taxon>Pezizomycotina</taxon>
        <taxon>Sordariomycetes</taxon>
        <taxon>Hypocreomycetidae</taxon>
        <taxon>Glomerellales</taxon>
        <taxon>Glomerellaceae</taxon>
        <taxon>Colletotrichum</taxon>
        <taxon>Colletotrichum acutatum species complex</taxon>
    </lineage>
</organism>
<dbReference type="EMBL" id="CP019478">
    <property type="protein sequence ID" value="UQC86689.1"/>
    <property type="molecule type" value="Genomic_DNA"/>
</dbReference>
<name>A0A9Q8SZW9_9PEZI</name>
<evidence type="ECO:0000259" key="3">
    <source>
        <dbReference type="Pfam" id="PF23076"/>
    </source>
</evidence>
<feature type="domain" description="PH" evidence="2">
    <location>
        <begin position="797"/>
        <end position="904"/>
    </location>
</feature>
<dbReference type="KEGG" id="clup:CLUP02_12191"/>
<dbReference type="Proteomes" id="UP000830671">
    <property type="component" value="Chromosome 6"/>
</dbReference>
<evidence type="ECO:0000259" key="2">
    <source>
        <dbReference type="Pfam" id="PF23074"/>
    </source>
</evidence>
<sequence length="1049" mass="119182">MAFLPLFSRVLPQVQGSGLMGLSFVQPLKGLYHCDPVVPDGQRMTSLSGPWPWRPFPSELKPLPRLRFESQHLLNPSCLTLQGRVSLPMIRHGMQEPMAATIDTSGAGSFKLRILTSHVENNLPGHPPHSASLTYSTATHRLSVLWHQCMSLRRSRNQGQLPALIVMGYSEGQAIISMNTMDPWPSQPDLVYRTPPPRSLEAGPSKACLHCAETTRSRPYSASISRTADLFTKDFSWLGMWPAFYILGMPLRTFRSLPSSPTFVSIYRWYSVERERQAALRSSACIARPINYLDSVLCMITLLKWSPSRRNLYLDANVFLLLTTWTSTPPAPGRPHSSVDPGRAFLMHAEESIHAHGAIPSCRGMLWLSNLTYIRSSLPLRPQALLAISWVAVARIDQIASFGLNLLTQGSFTRFGSSRFEATNTSLFLTHLGPGWRQTRKDLTYLSRRKEHNLANVQRITQAPGVWACAANTEQERSGSLGLKSGGVVACVSVLAVEIETCSSESLLQPLPVHHLFVPFLLSAQLTVVDLGRYIVKSHQPNSYKAEDCTARVSRIEETQTFLVRLGPSVLVWKMEQGIQRIDYRLLQGCCLEAERADILSVSLEGLRMALPEAYGGTITSLVDEIRRSARKLRDLADRSQMHFTRVPVLLNYLDVILPCYSKTLRDMTDFYEDRTVSKDMRWRRMYHKMTQEASGLPLPQRFMLYNCFLESTLFDLNGLETLRTRIIKLREARGLPTPTTQIGPVLRPEVMLRPTPQDPTLHWAEQIFSLPLTSRTALKHIRPSTAYGPFQTWGQLNIPKQVKMLFRRPFDEDRLALMTYLNHVNETPYFLLRTYHLGGQWFSLLGTHEIFMRREGSALLLDRYSHSQMGVKLWASLYFKTWEELVLFHCTFVSLKARNILTSRMSPREFKLGSESRLFQAQIRDDGFKHSLIVYRDLVTQGLRLQASVWDGELKSCPVWTAFVTHQSASPTWLVRKSDHRIWLKDVQLYVFCQQYHQQNQRKGSSAGAFEIEFVSDMGATRFIEEIQSQADPSEASTDTMEAIEDAK</sequence>
<feature type="compositionally biased region" description="Polar residues" evidence="1">
    <location>
        <begin position="1030"/>
        <end position="1041"/>
    </location>
</feature>
<reference evidence="4" key="1">
    <citation type="journal article" date="2021" name="Mol. Plant Microbe Interact.">
        <title>Complete Genome Sequence of the Plant-Pathogenic Fungus Colletotrichum lupini.</title>
        <authorList>
            <person name="Baroncelli R."/>
            <person name="Pensec F."/>
            <person name="Da Lio D."/>
            <person name="Boufleur T."/>
            <person name="Vicente I."/>
            <person name="Sarrocco S."/>
            <person name="Picot A."/>
            <person name="Baraldi E."/>
            <person name="Sukno S."/>
            <person name="Thon M."/>
            <person name="Le Floch G."/>
        </authorList>
    </citation>
    <scope>NUCLEOTIDE SEQUENCE</scope>
    <source>
        <strain evidence="4">IMI 504893</strain>
    </source>
</reference>
<gene>
    <name evidence="4" type="ORF">CLUP02_12191</name>
</gene>
<dbReference type="InterPro" id="IPR057082">
    <property type="entry name" value="PH_C"/>
</dbReference>